<dbReference type="STRING" id="662479.C440_04028"/>
<protein>
    <submittedName>
        <fullName evidence="2">Uncharacterized protein</fullName>
    </submittedName>
</protein>
<reference evidence="2 3" key="1">
    <citation type="journal article" date="2014" name="PLoS Genet.">
        <title>Phylogenetically driven sequencing of extremely halophilic archaea reveals strategies for static and dynamic osmo-response.</title>
        <authorList>
            <person name="Becker E.A."/>
            <person name="Seitzer P.M."/>
            <person name="Tritt A."/>
            <person name="Larsen D."/>
            <person name="Krusor M."/>
            <person name="Yao A.I."/>
            <person name="Wu D."/>
            <person name="Madern D."/>
            <person name="Eisen J.A."/>
            <person name="Darling A.E."/>
            <person name="Facciotti M.T."/>
        </authorList>
    </citation>
    <scope>NUCLEOTIDE SEQUENCE [LARGE SCALE GENOMIC DNA]</scope>
    <source>
        <strain evidence="2 3">ATCC BAA-1512</strain>
    </source>
</reference>
<comment type="caution">
    <text evidence="2">The sequence shown here is derived from an EMBL/GenBank/DDBJ whole genome shotgun (WGS) entry which is preliminary data.</text>
</comment>
<evidence type="ECO:0000313" key="3">
    <source>
        <dbReference type="Proteomes" id="UP000011550"/>
    </source>
</evidence>
<feature type="region of interest" description="Disordered" evidence="1">
    <location>
        <begin position="1"/>
        <end position="34"/>
    </location>
</feature>
<gene>
    <name evidence="2" type="ORF">C440_04028</name>
</gene>
<name>M0IM28_9EURY</name>
<organism evidence="2 3">
    <name type="scientific">Haloferax mucosum ATCC BAA-1512</name>
    <dbReference type="NCBI Taxonomy" id="662479"/>
    <lineage>
        <taxon>Archaea</taxon>
        <taxon>Methanobacteriati</taxon>
        <taxon>Methanobacteriota</taxon>
        <taxon>Stenosarchaea group</taxon>
        <taxon>Halobacteria</taxon>
        <taxon>Halobacteriales</taxon>
        <taxon>Haloferacaceae</taxon>
        <taxon>Haloferax</taxon>
    </lineage>
</organism>
<proteinExistence type="predicted"/>
<feature type="region of interest" description="Disordered" evidence="1">
    <location>
        <begin position="70"/>
        <end position="97"/>
    </location>
</feature>
<feature type="compositionally biased region" description="Basic and acidic residues" evidence="1">
    <location>
        <begin position="71"/>
        <end position="97"/>
    </location>
</feature>
<keyword evidence="3" id="KW-1185">Reference proteome</keyword>
<evidence type="ECO:0000313" key="2">
    <source>
        <dbReference type="EMBL" id="ELZ96913.1"/>
    </source>
</evidence>
<evidence type="ECO:0000256" key="1">
    <source>
        <dbReference type="SAM" id="MobiDB-lite"/>
    </source>
</evidence>
<sequence>MSTNPRPTYEPQRRSTRQQTAPSNESGEASNATAVAEVVKAAEASETIGTPESETTGSWVARCQRQFDTSGTERIHNLVDRENQAIPQMERDATGSD</sequence>
<feature type="compositionally biased region" description="Polar residues" evidence="1">
    <location>
        <begin position="17"/>
        <end position="31"/>
    </location>
</feature>
<accession>M0IM28</accession>
<dbReference type="EMBL" id="AOLN01000006">
    <property type="protein sequence ID" value="ELZ96913.1"/>
    <property type="molecule type" value="Genomic_DNA"/>
</dbReference>
<dbReference type="Proteomes" id="UP000011550">
    <property type="component" value="Unassembled WGS sequence"/>
</dbReference>
<dbReference type="AlphaFoldDB" id="M0IM28"/>